<keyword evidence="1" id="KW-0472">Membrane</keyword>
<dbReference type="Proteomes" id="UP000236319">
    <property type="component" value="Unassembled WGS sequence"/>
</dbReference>
<name>A0A2H6KKD4_9APIC</name>
<proteinExistence type="predicted"/>
<evidence type="ECO:0000313" key="2">
    <source>
        <dbReference type="EMBL" id="GBE63450.1"/>
    </source>
</evidence>
<evidence type="ECO:0000256" key="1">
    <source>
        <dbReference type="SAM" id="Phobius"/>
    </source>
</evidence>
<dbReference type="AlphaFoldDB" id="A0A2H6KKD4"/>
<dbReference type="OrthoDB" id="366723at2759"/>
<dbReference type="VEuPathDB" id="PiroplasmaDB:BOVATA_049430"/>
<feature type="transmembrane region" description="Helical" evidence="1">
    <location>
        <begin position="279"/>
        <end position="302"/>
    </location>
</feature>
<evidence type="ECO:0000313" key="3">
    <source>
        <dbReference type="Proteomes" id="UP000236319"/>
    </source>
</evidence>
<dbReference type="EMBL" id="BDSA01000051">
    <property type="protein sequence ID" value="GBE63450.1"/>
    <property type="molecule type" value="Genomic_DNA"/>
</dbReference>
<evidence type="ECO:0008006" key="4">
    <source>
        <dbReference type="Google" id="ProtNLM"/>
    </source>
</evidence>
<accession>A0A2H6KKD4</accession>
<sequence>MRRGRDICDILAKLLDDDHIRSILCLVTKPPASLPEHFQFTLALVKGWHNDANYVKDVIQTNIENSAKEVSIHLYNETSKLTDALRNAYRNKHSTYGEKNHLPAYADVSSLAMPSACIDRNQEVYCAPYLSSLYRDYYICLPFKNSNTYLSWAIYLPWTFWDLLNNLYNAFCEITCADWGCRGCLRGDKCKSGKHGVVEDEKKADAVCQCSSIVACKGVAPTLYQYGFTFGEASTLNGGKTAKKCSDFCTQLHNVLHSTYFDKLFEQCDMFLWKIREPFSLTLVALWSLSLLYLLHIAVVRLDLLRIRSHLRSPSLP</sequence>
<gene>
    <name evidence="2" type="ORF">BOVATA_049430</name>
</gene>
<comment type="caution">
    <text evidence="2">The sequence shown here is derived from an EMBL/GenBank/DDBJ whole genome shotgun (WGS) entry which is preliminary data.</text>
</comment>
<reference evidence="2 3" key="1">
    <citation type="journal article" date="2017" name="BMC Genomics">
        <title>Whole-genome assembly of Babesia ovata and comparative genomics between closely related pathogens.</title>
        <authorList>
            <person name="Yamagishi J."/>
            <person name="Asada M."/>
            <person name="Hakimi H."/>
            <person name="Tanaka T.Q."/>
            <person name="Sugimoto C."/>
            <person name="Kawazu S."/>
        </authorList>
    </citation>
    <scope>NUCLEOTIDE SEQUENCE [LARGE SCALE GENOMIC DNA]</scope>
    <source>
        <strain evidence="2 3">Miyake</strain>
    </source>
</reference>
<organism evidence="2 3">
    <name type="scientific">Babesia ovata</name>
    <dbReference type="NCBI Taxonomy" id="189622"/>
    <lineage>
        <taxon>Eukaryota</taxon>
        <taxon>Sar</taxon>
        <taxon>Alveolata</taxon>
        <taxon>Apicomplexa</taxon>
        <taxon>Aconoidasida</taxon>
        <taxon>Piroplasmida</taxon>
        <taxon>Babesiidae</taxon>
        <taxon>Babesia</taxon>
    </lineage>
</organism>
<keyword evidence="1" id="KW-1133">Transmembrane helix</keyword>
<keyword evidence="1" id="KW-0812">Transmembrane</keyword>
<dbReference type="GeneID" id="39877220"/>
<protein>
    <recommendedName>
        <fullName evidence="4">C3H1-type domain-containing protein</fullName>
    </recommendedName>
</protein>
<keyword evidence="3" id="KW-1185">Reference proteome</keyword>
<dbReference type="RefSeq" id="XP_028869693.1">
    <property type="nucleotide sequence ID" value="XM_029013860.1"/>
</dbReference>